<dbReference type="PANTHER" id="PTHR11062">
    <property type="entry name" value="EXOSTOSIN HEPARAN SULFATE GLYCOSYLTRANSFERASE -RELATED"/>
    <property type="match status" value="1"/>
</dbReference>
<dbReference type="PROSITE" id="PS01186">
    <property type="entry name" value="EGF_2"/>
    <property type="match status" value="1"/>
</dbReference>
<evidence type="ECO:0000256" key="3">
    <source>
        <dbReference type="SAM" id="MobiDB-lite"/>
    </source>
</evidence>
<accession>A0AB34K272</accession>
<dbReference type="InterPro" id="IPR000742">
    <property type="entry name" value="EGF"/>
</dbReference>
<name>A0AB34K272_PRYPA</name>
<feature type="disulfide bond" evidence="2">
    <location>
        <begin position="40"/>
        <end position="49"/>
    </location>
</feature>
<gene>
    <name evidence="5" type="ORF">AB1Y20_009690</name>
</gene>
<evidence type="ECO:0000256" key="1">
    <source>
        <dbReference type="ARBA" id="ARBA00010271"/>
    </source>
</evidence>
<evidence type="ECO:0000313" key="6">
    <source>
        <dbReference type="Proteomes" id="UP001515480"/>
    </source>
</evidence>
<comment type="similarity">
    <text evidence="1">Belongs to the glycosyltransferase 47 family.</text>
</comment>
<dbReference type="Pfam" id="PF03016">
    <property type="entry name" value="Exostosin_GT47"/>
    <property type="match status" value="1"/>
</dbReference>
<dbReference type="Gene3D" id="2.10.25.10">
    <property type="entry name" value="Laminin"/>
    <property type="match status" value="1"/>
</dbReference>
<keyword evidence="2" id="KW-0245">EGF-like domain</keyword>
<dbReference type="AlphaFoldDB" id="A0AB34K272"/>
<dbReference type="GO" id="GO:0016757">
    <property type="term" value="F:glycosyltransferase activity"/>
    <property type="evidence" value="ECO:0007669"/>
    <property type="project" value="InterPro"/>
</dbReference>
<organism evidence="5 6">
    <name type="scientific">Prymnesium parvum</name>
    <name type="common">Toxic golden alga</name>
    <dbReference type="NCBI Taxonomy" id="97485"/>
    <lineage>
        <taxon>Eukaryota</taxon>
        <taxon>Haptista</taxon>
        <taxon>Haptophyta</taxon>
        <taxon>Prymnesiophyceae</taxon>
        <taxon>Prymnesiales</taxon>
        <taxon>Prymnesiaceae</taxon>
        <taxon>Prymnesium</taxon>
    </lineage>
</organism>
<keyword evidence="6" id="KW-1185">Reference proteome</keyword>
<dbReference type="InterPro" id="IPR004263">
    <property type="entry name" value="Exostosin"/>
</dbReference>
<dbReference type="PROSITE" id="PS00022">
    <property type="entry name" value="EGF_1"/>
    <property type="match status" value="1"/>
</dbReference>
<feature type="domain" description="EGF-like" evidence="4">
    <location>
        <begin position="10"/>
        <end position="50"/>
    </location>
</feature>
<comment type="caution">
    <text evidence="2">Lacks conserved residue(s) required for the propagation of feature annotation.</text>
</comment>
<evidence type="ECO:0000256" key="2">
    <source>
        <dbReference type="PROSITE-ProRule" id="PRU00076"/>
    </source>
</evidence>
<keyword evidence="2" id="KW-1015">Disulfide bond</keyword>
<feature type="region of interest" description="Disordered" evidence="3">
    <location>
        <begin position="639"/>
        <end position="663"/>
    </location>
</feature>
<dbReference type="EMBL" id="JBGBPQ010000002">
    <property type="protein sequence ID" value="KAL1528336.1"/>
    <property type="molecule type" value="Genomic_DNA"/>
</dbReference>
<dbReference type="SMART" id="SM00181">
    <property type="entry name" value="EGF"/>
    <property type="match status" value="3"/>
</dbReference>
<dbReference type="InterPro" id="IPR040911">
    <property type="entry name" value="Exostosin_GT47"/>
</dbReference>
<dbReference type="PROSITE" id="PS50026">
    <property type="entry name" value="EGF_3"/>
    <property type="match status" value="1"/>
</dbReference>
<comment type="caution">
    <text evidence="5">The sequence shown here is derived from an EMBL/GenBank/DDBJ whole genome shotgun (WGS) entry which is preliminary data.</text>
</comment>
<feature type="disulfide bond" evidence="2">
    <location>
        <begin position="14"/>
        <end position="24"/>
    </location>
</feature>
<dbReference type="Proteomes" id="UP001515480">
    <property type="component" value="Unassembled WGS sequence"/>
</dbReference>
<sequence length="688" mass="75415">MRGHVPPLASLPRCEADCSAHGTCVPQRRAATGWTSACACAPGWRGASCATRAPSACNAPGGGRVLSRCAGHCDATRNRCVCGPGARFPNRSMQRCEFVGVEAQMAWRSPGWAGFTRAPREAFWGGAAAWCDAPPGGTPPRVRCACHEGQRASRLCEPLGAPSTSSLFCLNQCSARGECEGGYCRCARGSYGADCSGSTAGGAAAPPGGAFPRVYVYDLPGEFNTFLLSRRLDARSCVLRTYRPLAERGARAALGGTDGVGVEWADNLYGAEVALHEALLRSPHRTLDPEEAHFFFVPAYAGCFVSEFNRPYPAHWLCDECERGAAADLASLRAERWHARLLAHIRSRGYWDRSGGADHLWPFVHDEGACYAPRALRRATMLVHWGRTHWRPNGSSEYHLWRVRPHARRMYGWERCYDRCKDIVLPAWRRPDFFAASPHLLAAGATPPRREIFFYFNGALGLTPQFVNYSFGLRQQLHAIAQGLRGQGVIVTDQKTPDYSRNLAKSTFCGVLPGWGWSGRMEDAVLHGCIPVLMQDGVDAPWETWLDWRRYSVRIKREQMPNLFVTLRAIPAAQVSAMQSALQEVWPRFSYIGAYAAERARRAATVGANAPTRELEKHAQLDAVATLMELLAHRQRKLEARKRGENSPLAATTPGCADLPDGGEVSVAGDDTRAVFEGREVGGTGWVI</sequence>
<proteinExistence type="inferred from homology"/>
<reference evidence="5 6" key="1">
    <citation type="journal article" date="2024" name="Science">
        <title>Giant polyketide synthase enzymes in the biosynthesis of giant marine polyether toxins.</title>
        <authorList>
            <person name="Fallon T.R."/>
            <person name="Shende V.V."/>
            <person name="Wierzbicki I.H."/>
            <person name="Pendleton A.L."/>
            <person name="Watervoot N.F."/>
            <person name="Auber R.P."/>
            <person name="Gonzalez D.J."/>
            <person name="Wisecaver J.H."/>
            <person name="Moore B.S."/>
        </authorList>
    </citation>
    <scope>NUCLEOTIDE SEQUENCE [LARGE SCALE GENOMIC DNA]</scope>
    <source>
        <strain evidence="5 6">12B1</strain>
    </source>
</reference>
<dbReference type="PANTHER" id="PTHR11062:SF268">
    <property type="entry name" value="FAMILY PROTEIN, PUTATIVE, EXPRESSED-RELATED"/>
    <property type="match status" value="1"/>
</dbReference>
<evidence type="ECO:0000313" key="5">
    <source>
        <dbReference type="EMBL" id="KAL1528336.1"/>
    </source>
</evidence>
<evidence type="ECO:0000259" key="4">
    <source>
        <dbReference type="PROSITE" id="PS50026"/>
    </source>
</evidence>
<protein>
    <recommendedName>
        <fullName evidence="4">EGF-like domain-containing protein</fullName>
    </recommendedName>
</protein>